<feature type="transmembrane region" description="Helical" evidence="2">
    <location>
        <begin position="68"/>
        <end position="86"/>
    </location>
</feature>
<evidence type="ECO:0000259" key="4">
    <source>
        <dbReference type="Pfam" id="PF11992"/>
    </source>
</evidence>
<dbReference type="InterPro" id="IPR038765">
    <property type="entry name" value="Papain-like_cys_pep_sf"/>
</dbReference>
<gene>
    <name evidence="5" type="ORF">ACFFRI_17460</name>
</gene>
<feature type="transmembrane region" description="Helical" evidence="2">
    <location>
        <begin position="175"/>
        <end position="193"/>
    </location>
</feature>
<feature type="region of interest" description="Disordered" evidence="1">
    <location>
        <begin position="550"/>
        <end position="595"/>
    </location>
</feature>
<keyword evidence="2" id="KW-1133">Transmembrane helix</keyword>
<feature type="transmembrane region" description="Helical" evidence="2">
    <location>
        <begin position="127"/>
        <end position="145"/>
    </location>
</feature>
<dbReference type="Pfam" id="PF01841">
    <property type="entry name" value="Transglut_core"/>
    <property type="match status" value="1"/>
</dbReference>
<dbReference type="Proteomes" id="UP001589750">
    <property type="component" value="Unassembled WGS sequence"/>
</dbReference>
<dbReference type="InterPro" id="IPR002931">
    <property type="entry name" value="Transglutaminase-like"/>
</dbReference>
<evidence type="ECO:0000256" key="1">
    <source>
        <dbReference type="SAM" id="MobiDB-lite"/>
    </source>
</evidence>
<proteinExistence type="predicted"/>
<protein>
    <submittedName>
        <fullName evidence="5">DUF3488 and transglutaminase-like domain-containing protein</fullName>
    </submittedName>
</protein>
<feature type="domain" description="Transglutaminase-like" evidence="3">
    <location>
        <begin position="434"/>
        <end position="543"/>
    </location>
</feature>
<sequence length="726" mass="78114">MSAQGERTRAGVGVGVGVDVVMALLTSGVVLLGWRSTYAGSGWWVAGLVAVVLAVSVAVIVRDLGGGGELVGLALVVGYVVVAGPLSRGTLALEGWDTFTDGLVGTGEIWQLLLTTHPPVDATGPALLPPIITALVGAGFSTSLALGSRRPVAPLLPFAAALAVVLLVGQRETASLLGLGAGTGVLSLVWVRVRALRLEDERLGPDPGRWRRSVVGALVVAVCAGVAFRVVGDGVGSGGADPDRFTLREQARPYAVSALRTPLTDFRELVRSNRRLLVVDGAPAGTRLRFAALDRYDGRTWSADNDTDPARTDDRFLHVSSTTDNPARGPERTVTVQVTKDWDRAWVPTVGAVDSFTVEEPDPGLRDDLRYDPATQTALLPDGLGRDVRYSFTTHDTELSATPRMTESPLLDDDLYRAGARVDKVITYWKREKTALTPMDAVFKVAAGIRSVGRYSHGAEPWERRYRAGHDMNRLAEGFLLDSPPVGDEEQYAAAMAVLANRMRVPARVVVGAVLPESGVVRGSDVTAWVELRADDGTWRTLDTDVFMSRRPPDRIGSGVAPDPTYDPLSEQPKPPPRTDPKDADDQASDSGSTQRSRPWWLLAVPLVLVLAGGVPGAKWLRRRRRRRAAGVSARYAGAWDELVDHARDLGFDVPAAARPTQAAALDGTVALALEADRRIYSADELDPHAADAYWSLVETEVRRLDAQTSRSRRVRALFSARSLRS</sequence>
<feature type="domain" description="Protein-glutamine gamma-glutamyltransferase TgpA N-terminal" evidence="4">
    <location>
        <begin position="26"/>
        <end position="400"/>
    </location>
</feature>
<feature type="transmembrane region" description="Helical" evidence="2">
    <location>
        <begin position="12"/>
        <end position="35"/>
    </location>
</feature>
<dbReference type="Pfam" id="PF11992">
    <property type="entry name" value="TgpA_N"/>
    <property type="match status" value="1"/>
</dbReference>
<keyword evidence="2" id="KW-0812">Transmembrane</keyword>
<reference evidence="5 6" key="1">
    <citation type="submission" date="2024-09" db="EMBL/GenBank/DDBJ databases">
        <authorList>
            <person name="Sun Q."/>
            <person name="Mori K."/>
        </authorList>
    </citation>
    <scope>NUCLEOTIDE SEQUENCE [LARGE SCALE GENOMIC DNA]</scope>
    <source>
        <strain evidence="5 6">JCM 9626</strain>
    </source>
</reference>
<accession>A0ABV5KG65</accession>
<feature type="transmembrane region" description="Helical" evidence="2">
    <location>
        <begin position="214"/>
        <end position="232"/>
    </location>
</feature>
<name>A0ABV5KG65_9ACTN</name>
<dbReference type="RefSeq" id="WP_140009990.1">
    <property type="nucleotide sequence ID" value="NZ_JBHMDG010000026.1"/>
</dbReference>
<keyword evidence="6" id="KW-1185">Reference proteome</keyword>
<dbReference type="SUPFAM" id="SSF54001">
    <property type="entry name" value="Cysteine proteinases"/>
    <property type="match status" value="1"/>
</dbReference>
<evidence type="ECO:0000259" key="3">
    <source>
        <dbReference type="Pfam" id="PF01841"/>
    </source>
</evidence>
<organism evidence="5 6">
    <name type="scientific">Nocardioides plantarum</name>
    <dbReference type="NCBI Taxonomy" id="29299"/>
    <lineage>
        <taxon>Bacteria</taxon>
        <taxon>Bacillati</taxon>
        <taxon>Actinomycetota</taxon>
        <taxon>Actinomycetes</taxon>
        <taxon>Propionibacteriales</taxon>
        <taxon>Nocardioidaceae</taxon>
        <taxon>Nocardioides</taxon>
    </lineage>
</organism>
<feature type="transmembrane region" description="Helical" evidence="2">
    <location>
        <begin position="41"/>
        <end position="61"/>
    </location>
</feature>
<dbReference type="InterPro" id="IPR021878">
    <property type="entry name" value="TgpA_N"/>
</dbReference>
<evidence type="ECO:0000256" key="2">
    <source>
        <dbReference type="SAM" id="Phobius"/>
    </source>
</evidence>
<feature type="transmembrane region" description="Helical" evidence="2">
    <location>
        <begin position="152"/>
        <end position="169"/>
    </location>
</feature>
<feature type="transmembrane region" description="Helical" evidence="2">
    <location>
        <begin position="600"/>
        <end position="618"/>
    </location>
</feature>
<keyword evidence="2" id="KW-0472">Membrane</keyword>
<evidence type="ECO:0000313" key="5">
    <source>
        <dbReference type="EMBL" id="MFB9314850.1"/>
    </source>
</evidence>
<dbReference type="EMBL" id="JBHMDG010000026">
    <property type="protein sequence ID" value="MFB9314850.1"/>
    <property type="molecule type" value="Genomic_DNA"/>
</dbReference>
<comment type="caution">
    <text evidence="5">The sequence shown here is derived from an EMBL/GenBank/DDBJ whole genome shotgun (WGS) entry which is preliminary data.</text>
</comment>
<evidence type="ECO:0000313" key="6">
    <source>
        <dbReference type="Proteomes" id="UP001589750"/>
    </source>
</evidence>